<keyword evidence="5 10" id="KW-0552">Olfaction</keyword>
<evidence type="ECO:0000256" key="5">
    <source>
        <dbReference type="ARBA" id="ARBA00022725"/>
    </source>
</evidence>
<dbReference type="GO" id="GO:0004984">
    <property type="term" value="F:olfactory receptor activity"/>
    <property type="evidence" value="ECO:0007669"/>
    <property type="project" value="InterPro"/>
</dbReference>
<comment type="caution">
    <text evidence="10">Lacks conserved residue(s) required for the propagation of feature annotation.</text>
</comment>
<dbReference type="PANTHER" id="PTHR21137">
    <property type="entry name" value="ODORANT RECEPTOR"/>
    <property type="match status" value="1"/>
</dbReference>
<accession>T1H8B6</accession>
<evidence type="ECO:0000256" key="3">
    <source>
        <dbReference type="ARBA" id="ARBA00022606"/>
    </source>
</evidence>
<dbReference type="VEuPathDB" id="VectorBase:RPRC000255"/>
<sequence length="372" mass="42990">MLKHFTCFGIVEGVSLPFFRNVPLYMYIYCIIQATYHQFQYHAVNLNIIVLDILQRQNYFQNYVKIAVGINYLILASSGLNKYYVLTIKYALFQKLGEWTIITKNKHRNKNIYKHLAEKVITILNPSLYFFTSFALFIWISLPFIRGPETAVLLKLPNSWIPFLTLVECMCMVFLATIILYGLFCQAHALGLLCTEVAYISQSLRQLKYESKHPSKFYENLVNCLQEHTKALGIFRDISIIYSEMFGFQVFISIISTCILIFGILKKEVMANAIIYILPNTLATTFEFYFLCWLSEQATQELQNIHWAAYDNNWYDAPVAIRRPLGIILEISKTPLYLKGANVINASLNTFVEAMKQGFSLYTALKVVTSDE</sequence>
<evidence type="ECO:0000256" key="7">
    <source>
        <dbReference type="ARBA" id="ARBA00023136"/>
    </source>
</evidence>
<dbReference type="PANTHER" id="PTHR21137:SF35">
    <property type="entry name" value="ODORANT RECEPTOR 19A-RELATED"/>
    <property type="match status" value="1"/>
</dbReference>
<evidence type="ECO:0000256" key="1">
    <source>
        <dbReference type="ARBA" id="ARBA00004651"/>
    </source>
</evidence>
<keyword evidence="2" id="KW-1003">Cell membrane</keyword>
<evidence type="ECO:0000256" key="10">
    <source>
        <dbReference type="RuleBase" id="RU351113"/>
    </source>
</evidence>
<dbReference type="GO" id="GO:0005549">
    <property type="term" value="F:odorant binding"/>
    <property type="evidence" value="ECO:0007669"/>
    <property type="project" value="InterPro"/>
</dbReference>
<protein>
    <recommendedName>
        <fullName evidence="10">Odorant receptor</fullName>
    </recommendedName>
</protein>
<evidence type="ECO:0000313" key="11">
    <source>
        <dbReference type="EnsemblMetazoa" id="RPRC000255-PA"/>
    </source>
</evidence>
<keyword evidence="12" id="KW-1185">Reference proteome</keyword>
<dbReference type="Pfam" id="PF02949">
    <property type="entry name" value="7tm_6"/>
    <property type="match status" value="1"/>
</dbReference>
<dbReference type="GO" id="GO:0007165">
    <property type="term" value="P:signal transduction"/>
    <property type="evidence" value="ECO:0007669"/>
    <property type="project" value="UniProtKB-KW"/>
</dbReference>
<comment type="similarity">
    <text evidence="10">Belongs to the insect chemoreceptor superfamily. Heteromeric odorant receptor channel (TC 1.A.69) family.</text>
</comment>
<evidence type="ECO:0000256" key="2">
    <source>
        <dbReference type="ARBA" id="ARBA00022475"/>
    </source>
</evidence>
<dbReference type="GO" id="GO:0005886">
    <property type="term" value="C:plasma membrane"/>
    <property type="evidence" value="ECO:0007669"/>
    <property type="project" value="UniProtKB-SubCell"/>
</dbReference>
<dbReference type="AlphaFoldDB" id="T1H8B6"/>
<keyword evidence="9 10" id="KW-0807">Transducer</keyword>
<organism evidence="11 12">
    <name type="scientific">Rhodnius prolixus</name>
    <name type="common">Triatomid bug</name>
    <dbReference type="NCBI Taxonomy" id="13249"/>
    <lineage>
        <taxon>Eukaryota</taxon>
        <taxon>Metazoa</taxon>
        <taxon>Ecdysozoa</taxon>
        <taxon>Arthropoda</taxon>
        <taxon>Hexapoda</taxon>
        <taxon>Insecta</taxon>
        <taxon>Pterygota</taxon>
        <taxon>Neoptera</taxon>
        <taxon>Paraneoptera</taxon>
        <taxon>Hemiptera</taxon>
        <taxon>Heteroptera</taxon>
        <taxon>Panheteroptera</taxon>
        <taxon>Cimicomorpha</taxon>
        <taxon>Reduviidae</taxon>
        <taxon>Triatominae</taxon>
        <taxon>Rhodnius</taxon>
    </lineage>
</organism>
<dbReference type="InParanoid" id="T1H8B6"/>
<evidence type="ECO:0000256" key="8">
    <source>
        <dbReference type="ARBA" id="ARBA00023170"/>
    </source>
</evidence>
<feature type="transmembrane region" description="Helical" evidence="10">
    <location>
        <begin position="271"/>
        <end position="294"/>
    </location>
</feature>
<dbReference type="EMBL" id="ACPB03006267">
    <property type="status" value="NOT_ANNOTATED_CDS"/>
    <property type="molecule type" value="Genomic_DNA"/>
</dbReference>
<feature type="transmembrane region" description="Helical" evidence="10">
    <location>
        <begin position="246"/>
        <end position="265"/>
    </location>
</feature>
<name>T1H8B6_RHOPR</name>
<keyword evidence="4 10" id="KW-0812">Transmembrane</keyword>
<evidence type="ECO:0000256" key="9">
    <source>
        <dbReference type="ARBA" id="ARBA00023224"/>
    </source>
</evidence>
<feature type="transmembrane region" description="Helical" evidence="10">
    <location>
        <begin position="160"/>
        <end position="184"/>
    </location>
</feature>
<keyword evidence="6 10" id="KW-1133">Transmembrane helix</keyword>
<evidence type="ECO:0000313" key="12">
    <source>
        <dbReference type="Proteomes" id="UP000015103"/>
    </source>
</evidence>
<dbReference type="EnsemblMetazoa" id="RPRC000255-RA">
    <property type="protein sequence ID" value="RPRC000255-PA"/>
    <property type="gene ID" value="RPRC000255"/>
</dbReference>
<dbReference type="FunCoup" id="T1H8B6">
    <property type="interactions" value="63"/>
</dbReference>
<dbReference type="OMA" id="NIHWAAY"/>
<proteinExistence type="inferred from homology"/>
<comment type="subcellular location">
    <subcellularLocation>
        <location evidence="1 10">Cell membrane</location>
        <topology evidence="1 10">Multi-pass membrane protein</topology>
    </subcellularLocation>
</comment>
<keyword evidence="7 10" id="KW-0472">Membrane</keyword>
<evidence type="ECO:0000256" key="6">
    <source>
        <dbReference type="ARBA" id="ARBA00022989"/>
    </source>
</evidence>
<evidence type="ECO:0000256" key="4">
    <source>
        <dbReference type="ARBA" id="ARBA00022692"/>
    </source>
</evidence>
<dbReference type="HOGENOM" id="CLU_744570_0_0_1"/>
<keyword evidence="8 10" id="KW-0675">Receptor</keyword>
<feature type="transmembrane region" description="Helical" evidence="10">
    <location>
        <begin position="120"/>
        <end position="140"/>
    </location>
</feature>
<keyword evidence="3 10" id="KW-0716">Sensory transduction</keyword>
<reference evidence="11" key="1">
    <citation type="submission" date="2015-05" db="UniProtKB">
        <authorList>
            <consortium name="EnsemblMetazoa"/>
        </authorList>
    </citation>
    <scope>IDENTIFICATION</scope>
</reference>
<dbReference type="InterPro" id="IPR004117">
    <property type="entry name" value="7tm6_olfct_rcpt"/>
</dbReference>
<dbReference type="Proteomes" id="UP000015103">
    <property type="component" value="Unassembled WGS sequence"/>
</dbReference>